<comment type="caution">
    <text evidence="1">The sequence shown here is derived from an EMBL/GenBank/DDBJ whole genome shotgun (WGS) entry which is preliminary data.</text>
</comment>
<dbReference type="EMBL" id="JABKKE010000009">
    <property type="protein sequence ID" value="NPE14014.1"/>
    <property type="molecule type" value="Genomic_DNA"/>
</dbReference>
<evidence type="ECO:0000313" key="1">
    <source>
        <dbReference type="EMBL" id="NPE14014.1"/>
    </source>
</evidence>
<evidence type="ECO:0000313" key="2">
    <source>
        <dbReference type="Proteomes" id="UP001193734"/>
    </source>
</evidence>
<reference evidence="1 2" key="1">
    <citation type="submission" date="2020-05" db="EMBL/GenBank/DDBJ databases">
        <title>Distinct polysaccharide utilization as determinants for interspecies competition between intestinal Prevotella spp.</title>
        <authorList>
            <person name="Galvez E.J.C."/>
            <person name="Iljazovic A."/>
            <person name="Strowig T."/>
        </authorList>
    </citation>
    <scope>NUCLEOTIDE SEQUENCE [LARGE SCALE GENOMIC DNA]</scope>
    <source>
        <strain evidence="1 2">PROD</strain>
    </source>
</reference>
<keyword evidence="2" id="KW-1185">Reference proteome</keyword>
<accession>A0ABX2AU49</accession>
<dbReference type="Proteomes" id="UP001193734">
    <property type="component" value="Unassembled WGS sequence"/>
</dbReference>
<name>A0ABX2AU49_9BACT</name>
<protein>
    <submittedName>
        <fullName evidence="1">Uncharacterized protein</fullName>
    </submittedName>
</protein>
<dbReference type="RefSeq" id="WP_172324825.1">
    <property type="nucleotide sequence ID" value="NZ_CASQWE010000002.1"/>
</dbReference>
<dbReference type="GeneID" id="82157450"/>
<gene>
    <name evidence="1" type="ORF">HPS55_06685</name>
</gene>
<proteinExistence type="predicted"/>
<sequence length="63" mass="7157">MEDKPEDGFLKACALIRSNLHIDPTAGSAEDFAAYYAQAVWLENWRLKRQAEMIAALFTPKDK</sequence>
<organism evidence="1 2">
    <name type="scientific">Xylanibacter rodentium</name>
    <dbReference type="NCBI Taxonomy" id="2736289"/>
    <lineage>
        <taxon>Bacteria</taxon>
        <taxon>Pseudomonadati</taxon>
        <taxon>Bacteroidota</taxon>
        <taxon>Bacteroidia</taxon>
        <taxon>Bacteroidales</taxon>
        <taxon>Prevotellaceae</taxon>
        <taxon>Xylanibacter</taxon>
    </lineage>
</organism>